<dbReference type="Gene3D" id="1.10.287.610">
    <property type="entry name" value="Helix hairpin bin"/>
    <property type="match status" value="1"/>
</dbReference>
<evidence type="ECO:0000256" key="2">
    <source>
        <dbReference type="ARBA" id="ARBA00022980"/>
    </source>
</evidence>
<dbReference type="EMBL" id="JACHIO010000005">
    <property type="protein sequence ID" value="MBB5063305.1"/>
    <property type="molecule type" value="Genomic_DNA"/>
</dbReference>
<dbReference type="Gene3D" id="3.40.50.10490">
    <property type="entry name" value="Glucose-6-phosphate isomerase like protein, domain 1"/>
    <property type="match status" value="1"/>
</dbReference>
<dbReference type="GO" id="GO:0022627">
    <property type="term" value="C:cytosolic small ribosomal subunit"/>
    <property type="evidence" value="ECO:0007669"/>
    <property type="project" value="TreeGrafter"/>
</dbReference>
<evidence type="ECO:0000256" key="6">
    <source>
        <dbReference type="RuleBase" id="RU003631"/>
    </source>
</evidence>
<dbReference type="PANTHER" id="PTHR12534:SF0">
    <property type="entry name" value="SMALL RIBOSOMAL SUBUNIT PROTEIN US2M"/>
    <property type="match status" value="1"/>
</dbReference>
<dbReference type="SUPFAM" id="SSF52313">
    <property type="entry name" value="Ribosomal protein S2"/>
    <property type="match status" value="1"/>
</dbReference>
<dbReference type="PROSITE" id="PS00963">
    <property type="entry name" value="RIBOSOMAL_S2_2"/>
    <property type="match status" value="1"/>
</dbReference>
<dbReference type="PROSITE" id="PS00962">
    <property type="entry name" value="RIBOSOMAL_S2_1"/>
    <property type="match status" value="1"/>
</dbReference>
<keyword evidence="2 5" id="KW-0689">Ribosomal protein</keyword>
<dbReference type="InterPro" id="IPR018130">
    <property type="entry name" value="Ribosomal_uS2_CS"/>
</dbReference>
<protein>
    <recommendedName>
        <fullName evidence="4 5">Small ribosomal subunit protein uS2</fullName>
    </recommendedName>
</protein>
<evidence type="ECO:0000256" key="3">
    <source>
        <dbReference type="ARBA" id="ARBA00023274"/>
    </source>
</evidence>
<comment type="caution">
    <text evidence="7">The sequence shown here is derived from an EMBL/GenBank/DDBJ whole genome shotgun (WGS) entry which is preliminary data.</text>
</comment>
<dbReference type="InterPro" id="IPR001865">
    <property type="entry name" value="Ribosomal_uS2"/>
</dbReference>
<dbReference type="RefSeq" id="WP_184254348.1">
    <property type="nucleotide sequence ID" value="NZ_JACHIO010000005.1"/>
</dbReference>
<gene>
    <name evidence="5" type="primary">rpsB</name>
    <name evidence="7" type="ORF">HDF15_001645</name>
</gene>
<evidence type="ECO:0000256" key="1">
    <source>
        <dbReference type="ARBA" id="ARBA00006242"/>
    </source>
</evidence>
<evidence type="ECO:0000256" key="5">
    <source>
        <dbReference type="HAMAP-Rule" id="MF_00291"/>
    </source>
</evidence>
<dbReference type="HAMAP" id="MF_00291_B">
    <property type="entry name" value="Ribosomal_uS2_B"/>
    <property type="match status" value="1"/>
</dbReference>
<organism evidence="7 8">
    <name type="scientific">Granulicella mallensis</name>
    <dbReference type="NCBI Taxonomy" id="940614"/>
    <lineage>
        <taxon>Bacteria</taxon>
        <taxon>Pseudomonadati</taxon>
        <taxon>Acidobacteriota</taxon>
        <taxon>Terriglobia</taxon>
        <taxon>Terriglobales</taxon>
        <taxon>Acidobacteriaceae</taxon>
        <taxon>Granulicella</taxon>
    </lineage>
</organism>
<dbReference type="FunFam" id="1.10.287.610:FF:000001">
    <property type="entry name" value="30S ribosomal protein S2"/>
    <property type="match status" value="1"/>
</dbReference>
<dbReference type="CDD" id="cd01425">
    <property type="entry name" value="RPS2"/>
    <property type="match status" value="1"/>
</dbReference>
<dbReference type="PRINTS" id="PR00395">
    <property type="entry name" value="RIBOSOMALS2"/>
</dbReference>
<dbReference type="InterPro" id="IPR023591">
    <property type="entry name" value="Ribosomal_uS2_flav_dom_sf"/>
</dbReference>
<dbReference type="NCBIfam" id="TIGR01011">
    <property type="entry name" value="rpsB_bact"/>
    <property type="match status" value="1"/>
</dbReference>
<comment type="similarity">
    <text evidence="1 5 6">Belongs to the universal ribosomal protein uS2 family.</text>
</comment>
<evidence type="ECO:0000256" key="4">
    <source>
        <dbReference type="ARBA" id="ARBA00035256"/>
    </source>
</evidence>
<dbReference type="PANTHER" id="PTHR12534">
    <property type="entry name" value="30S RIBOSOMAL PROTEIN S2 PROKARYOTIC AND ORGANELLAR"/>
    <property type="match status" value="1"/>
</dbReference>
<dbReference type="AlphaFoldDB" id="A0A7W8EAC2"/>
<sequence>MASITMKELLEAGVHFGHQTKRWNPKMKEYIFGERNGIYIIDLQKTLKMFKDASKFVTDLTATGKLVLFVGTKRQAQDAVAEEATRAGMPYINSRWLGGLLTNWVTVQKSVKRLQELDDMSTDGRYELLTKKEVIKLERERKSLSTNLSGIKSMKRLPDAIFVIDSNNEAIAVAEARKLGIPVVAVVDTNCDPTVVDYVIPGNDDALRAIRLFTTKIADSAYEGTQMISEKALSQEYADIQPIATESHFIGEDGEEIFGEIQESAGAAEASVEDVEDDSETIDLNAVLGGGIRKAPAAETEPESIPAEATA</sequence>
<accession>A0A7W8EAC2</accession>
<evidence type="ECO:0000313" key="8">
    <source>
        <dbReference type="Proteomes" id="UP000584867"/>
    </source>
</evidence>
<proteinExistence type="inferred from homology"/>
<dbReference type="GO" id="GO:0006412">
    <property type="term" value="P:translation"/>
    <property type="evidence" value="ECO:0007669"/>
    <property type="project" value="UniProtKB-UniRule"/>
</dbReference>
<dbReference type="Pfam" id="PF00318">
    <property type="entry name" value="Ribosomal_S2"/>
    <property type="match status" value="1"/>
</dbReference>
<keyword evidence="3 5" id="KW-0687">Ribonucleoprotein</keyword>
<dbReference type="Proteomes" id="UP000584867">
    <property type="component" value="Unassembled WGS sequence"/>
</dbReference>
<dbReference type="InterPro" id="IPR005706">
    <property type="entry name" value="Ribosomal_uS2_bac/mit/plastid"/>
</dbReference>
<evidence type="ECO:0000313" key="7">
    <source>
        <dbReference type="EMBL" id="MBB5063305.1"/>
    </source>
</evidence>
<name>A0A7W8EAC2_9BACT</name>
<dbReference type="GO" id="GO:0003735">
    <property type="term" value="F:structural constituent of ribosome"/>
    <property type="evidence" value="ECO:0007669"/>
    <property type="project" value="InterPro"/>
</dbReference>
<reference evidence="7 8" key="1">
    <citation type="submission" date="2020-08" db="EMBL/GenBank/DDBJ databases">
        <title>Genomic Encyclopedia of Type Strains, Phase IV (KMG-V): Genome sequencing to study the core and pangenomes of soil and plant-associated prokaryotes.</title>
        <authorList>
            <person name="Whitman W."/>
        </authorList>
    </citation>
    <scope>NUCLEOTIDE SEQUENCE [LARGE SCALE GENOMIC DNA]</scope>
    <source>
        <strain evidence="7 8">X5P3</strain>
    </source>
</reference>